<feature type="transmembrane region" description="Helical" evidence="1">
    <location>
        <begin position="162"/>
        <end position="183"/>
    </location>
</feature>
<proteinExistence type="predicted"/>
<feature type="transmembrane region" description="Helical" evidence="1">
    <location>
        <begin position="254"/>
        <end position="273"/>
    </location>
</feature>
<gene>
    <name evidence="2" type="ORF">N47_J01710</name>
</gene>
<feature type="transmembrane region" description="Helical" evidence="1">
    <location>
        <begin position="61"/>
        <end position="77"/>
    </location>
</feature>
<name>E1YF46_9BACT</name>
<organism evidence="2">
    <name type="scientific">uncultured Desulfobacterium sp</name>
    <dbReference type="NCBI Taxonomy" id="201089"/>
    <lineage>
        <taxon>Bacteria</taxon>
        <taxon>Pseudomonadati</taxon>
        <taxon>Thermodesulfobacteriota</taxon>
        <taxon>Desulfobacteria</taxon>
        <taxon>Desulfobacterales</taxon>
        <taxon>Desulfobacteriaceae</taxon>
        <taxon>Desulfobacterium</taxon>
        <taxon>environmental samples</taxon>
    </lineage>
</organism>
<feature type="transmembrane region" description="Helical" evidence="1">
    <location>
        <begin position="219"/>
        <end position="242"/>
    </location>
</feature>
<evidence type="ECO:0000313" key="2">
    <source>
        <dbReference type="EMBL" id="CBX29190.1"/>
    </source>
</evidence>
<dbReference type="AlphaFoldDB" id="E1YF46"/>
<feature type="transmembrane region" description="Helical" evidence="1">
    <location>
        <begin position="122"/>
        <end position="142"/>
    </location>
</feature>
<keyword evidence="1" id="KW-1133">Transmembrane helix</keyword>
<protein>
    <submittedName>
        <fullName evidence="2">Uncharacterized protein</fullName>
    </submittedName>
</protein>
<feature type="transmembrane region" description="Helical" evidence="1">
    <location>
        <begin position="285"/>
        <end position="307"/>
    </location>
</feature>
<sequence length="367" mass="42019">MTARLKVFLMILMTLALFFGFLHIFILHGEIYNFERLHIFLFNLCSGGTILLYFTEGKERLSLNTFFFSFLALSYAVCAFFKLYPVSMLIALVLAVIVEKIRIKRFTFLPYNFFNLSPVSENFHQASLLCLSIGLVVSSLVIANNEYLKYVSFPKLTMDTFFLGFSFPLSLITMSVMFSLMKNNVRFIIRLLKDAGFWAVNLGVIIFFLFIMFEKPKFQLIVTSILFIAVVVIFVLFVKLGIKAQQKKFLSSGMVFLLFTAVTGILYIILKFLPGYSQDELKFLLRLHAFASLYGWNLSGLAILCRYNDFPIMLDSKSIILVHWITVVILAPLGYYFKPFAVSAVVLYAVMLYFVLFSKGSGKTLNN</sequence>
<dbReference type="EMBL" id="FR695872">
    <property type="protein sequence ID" value="CBX29190.1"/>
    <property type="molecule type" value="Genomic_DNA"/>
</dbReference>
<reference evidence="2" key="1">
    <citation type="journal article" date="2011" name="Environ. Microbiol.">
        <title>Genomic insights into the metabolic potential of the polycyclic aromatic hydrocarbon degrading sulfate-reducing Deltaproteobacterium N47.</title>
        <authorList>
            <person name="Bergmann F."/>
            <person name="Selesi D."/>
            <person name="Weinmaier T."/>
            <person name="Tischler P."/>
            <person name="Rattei T."/>
            <person name="Meckenstock R.U."/>
        </authorList>
    </citation>
    <scope>NUCLEOTIDE SEQUENCE</scope>
</reference>
<accession>E1YF46</accession>
<feature type="transmembrane region" description="Helical" evidence="1">
    <location>
        <begin position="319"/>
        <end position="335"/>
    </location>
</feature>
<feature type="transmembrane region" description="Helical" evidence="1">
    <location>
        <begin position="37"/>
        <end position="54"/>
    </location>
</feature>
<feature type="transmembrane region" description="Helical" evidence="1">
    <location>
        <begin position="341"/>
        <end position="358"/>
    </location>
</feature>
<keyword evidence="1" id="KW-0472">Membrane</keyword>
<evidence type="ECO:0000256" key="1">
    <source>
        <dbReference type="SAM" id="Phobius"/>
    </source>
</evidence>
<feature type="transmembrane region" description="Helical" evidence="1">
    <location>
        <begin position="7"/>
        <end position="25"/>
    </location>
</feature>
<feature type="transmembrane region" description="Helical" evidence="1">
    <location>
        <begin position="83"/>
        <end position="101"/>
    </location>
</feature>
<feature type="transmembrane region" description="Helical" evidence="1">
    <location>
        <begin position="195"/>
        <end position="213"/>
    </location>
</feature>
<keyword evidence="1" id="KW-0812">Transmembrane</keyword>